<name>A0A1A3NSP4_MYCAS</name>
<dbReference type="EMBL" id="LZLS01000162">
    <property type="protein sequence ID" value="OBK24069.1"/>
    <property type="molecule type" value="Genomic_DNA"/>
</dbReference>
<dbReference type="AlphaFoldDB" id="A0A1A3NSP4"/>
<dbReference type="Proteomes" id="UP000093928">
    <property type="component" value="Unassembled WGS sequence"/>
</dbReference>
<protein>
    <submittedName>
        <fullName evidence="2">Uncharacterized protein</fullName>
    </submittedName>
</protein>
<organism evidence="2 3">
    <name type="scientific">Mycobacterium asiaticum</name>
    <dbReference type="NCBI Taxonomy" id="1790"/>
    <lineage>
        <taxon>Bacteria</taxon>
        <taxon>Bacillati</taxon>
        <taxon>Actinomycetota</taxon>
        <taxon>Actinomycetes</taxon>
        <taxon>Mycobacteriales</taxon>
        <taxon>Mycobacteriaceae</taxon>
        <taxon>Mycobacterium</taxon>
    </lineage>
</organism>
<comment type="caution">
    <text evidence="2">The sequence shown here is derived from an EMBL/GenBank/DDBJ whole genome shotgun (WGS) entry which is preliminary data.</text>
</comment>
<accession>A0A1A3NSP4</accession>
<proteinExistence type="predicted"/>
<evidence type="ECO:0000313" key="3">
    <source>
        <dbReference type="Proteomes" id="UP000093928"/>
    </source>
</evidence>
<reference evidence="2 3" key="1">
    <citation type="submission" date="2016-06" db="EMBL/GenBank/DDBJ databases">
        <authorList>
            <person name="Kjaerup R.B."/>
            <person name="Dalgaard T.S."/>
            <person name="Juul-Madsen H.R."/>
        </authorList>
    </citation>
    <scope>NUCLEOTIDE SEQUENCE [LARGE SCALE GENOMIC DNA]</scope>
    <source>
        <strain evidence="2 3">1165133.8</strain>
    </source>
</reference>
<gene>
    <name evidence="2" type="ORF">A5634_04240</name>
</gene>
<evidence type="ECO:0000313" key="2">
    <source>
        <dbReference type="EMBL" id="OBK24069.1"/>
    </source>
</evidence>
<evidence type="ECO:0000256" key="1">
    <source>
        <dbReference type="SAM" id="MobiDB-lite"/>
    </source>
</evidence>
<feature type="region of interest" description="Disordered" evidence="1">
    <location>
        <begin position="1"/>
        <end position="23"/>
    </location>
</feature>
<sequence length="73" mass="8175">MQPYAPFGPGSMRAEPDGSGPEGWIVKGRMDTRLFYTPGDANYDEIAAQVWFENEELAAKAFFTPWSKSARKT</sequence>